<keyword evidence="1" id="KW-0812">Transmembrane</keyword>
<name>A0AAE3YED5_9MICC</name>
<comment type="caution">
    <text evidence="2">The sequence shown here is derived from an EMBL/GenBank/DDBJ whole genome shotgun (WGS) entry which is preliminary data.</text>
</comment>
<dbReference type="EMBL" id="JAVDUI010000001">
    <property type="protein sequence ID" value="MDR6891854.1"/>
    <property type="molecule type" value="Genomic_DNA"/>
</dbReference>
<keyword evidence="1" id="KW-0472">Membrane</keyword>
<protein>
    <submittedName>
        <fullName evidence="2">Uncharacterized protein</fullName>
    </submittedName>
</protein>
<accession>A0AAE3YED5</accession>
<gene>
    <name evidence="2" type="ORF">J2S35_000794</name>
</gene>
<feature type="transmembrane region" description="Helical" evidence="1">
    <location>
        <begin position="12"/>
        <end position="32"/>
    </location>
</feature>
<proteinExistence type="predicted"/>
<sequence>MNYLAVTGDLPFPIAFGIVMGSFVVYVAFYLASKRKK</sequence>
<keyword evidence="1" id="KW-1133">Transmembrane helix</keyword>
<dbReference type="AlphaFoldDB" id="A0AAE3YED5"/>
<evidence type="ECO:0000313" key="3">
    <source>
        <dbReference type="Proteomes" id="UP001247307"/>
    </source>
</evidence>
<evidence type="ECO:0000256" key="1">
    <source>
        <dbReference type="SAM" id="Phobius"/>
    </source>
</evidence>
<organism evidence="2 3">
    <name type="scientific">Falsarthrobacter nasiphocae</name>
    <dbReference type="NCBI Taxonomy" id="189863"/>
    <lineage>
        <taxon>Bacteria</taxon>
        <taxon>Bacillati</taxon>
        <taxon>Actinomycetota</taxon>
        <taxon>Actinomycetes</taxon>
        <taxon>Micrococcales</taxon>
        <taxon>Micrococcaceae</taxon>
        <taxon>Falsarthrobacter</taxon>
    </lineage>
</organism>
<dbReference type="Proteomes" id="UP001247307">
    <property type="component" value="Unassembled WGS sequence"/>
</dbReference>
<reference evidence="2" key="1">
    <citation type="submission" date="2023-07" db="EMBL/GenBank/DDBJ databases">
        <title>Sequencing the genomes of 1000 actinobacteria strains.</title>
        <authorList>
            <person name="Klenk H.-P."/>
        </authorList>
    </citation>
    <scope>NUCLEOTIDE SEQUENCE</scope>
    <source>
        <strain evidence="2">DSM 13988</strain>
    </source>
</reference>
<keyword evidence="3" id="KW-1185">Reference proteome</keyword>
<evidence type="ECO:0000313" key="2">
    <source>
        <dbReference type="EMBL" id="MDR6891854.1"/>
    </source>
</evidence>